<accession>A0A4V2GA92</accession>
<dbReference type="SMART" id="SM00342">
    <property type="entry name" value="HTH_ARAC"/>
    <property type="match status" value="1"/>
</dbReference>
<dbReference type="PROSITE" id="PS01124">
    <property type="entry name" value="HTH_ARAC_FAMILY_2"/>
    <property type="match status" value="1"/>
</dbReference>
<dbReference type="InterPro" id="IPR009057">
    <property type="entry name" value="Homeodomain-like_sf"/>
</dbReference>
<dbReference type="GO" id="GO:0043565">
    <property type="term" value="F:sequence-specific DNA binding"/>
    <property type="evidence" value="ECO:0007669"/>
    <property type="project" value="InterPro"/>
</dbReference>
<dbReference type="SUPFAM" id="SSF46689">
    <property type="entry name" value="Homeodomain-like"/>
    <property type="match status" value="1"/>
</dbReference>
<reference evidence="5 6" key="1">
    <citation type="submission" date="2019-02" db="EMBL/GenBank/DDBJ databases">
        <title>Sequencing the genomes of 1000 actinobacteria strains.</title>
        <authorList>
            <person name="Klenk H.-P."/>
        </authorList>
    </citation>
    <scope>NUCLEOTIDE SEQUENCE [LARGE SCALE GENOMIC DNA]</scope>
    <source>
        <strain evidence="5 6">DSM 17364</strain>
    </source>
</reference>
<dbReference type="Pfam" id="PF20240">
    <property type="entry name" value="DUF6597"/>
    <property type="match status" value="1"/>
</dbReference>
<keyword evidence="1" id="KW-0805">Transcription regulation</keyword>
<evidence type="ECO:0000313" key="6">
    <source>
        <dbReference type="Proteomes" id="UP000292685"/>
    </source>
</evidence>
<evidence type="ECO:0000256" key="1">
    <source>
        <dbReference type="ARBA" id="ARBA00023015"/>
    </source>
</evidence>
<dbReference type="RefSeq" id="WP_130451696.1">
    <property type="nucleotide sequence ID" value="NZ_SHLA01000001.1"/>
</dbReference>
<dbReference type="PROSITE" id="PS00041">
    <property type="entry name" value="HTH_ARAC_FAMILY_1"/>
    <property type="match status" value="1"/>
</dbReference>
<evidence type="ECO:0000256" key="3">
    <source>
        <dbReference type="ARBA" id="ARBA00023163"/>
    </source>
</evidence>
<comment type="caution">
    <text evidence="5">The sequence shown here is derived from an EMBL/GenBank/DDBJ whole genome shotgun (WGS) entry which is preliminary data.</text>
</comment>
<dbReference type="InterPro" id="IPR050204">
    <property type="entry name" value="AraC_XylS_family_regulators"/>
</dbReference>
<keyword evidence="6" id="KW-1185">Reference proteome</keyword>
<evidence type="ECO:0000256" key="2">
    <source>
        <dbReference type="ARBA" id="ARBA00023125"/>
    </source>
</evidence>
<name>A0A4V2GA92_9MICC</name>
<evidence type="ECO:0000259" key="4">
    <source>
        <dbReference type="PROSITE" id="PS01124"/>
    </source>
</evidence>
<keyword evidence="2" id="KW-0238">DNA-binding</keyword>
<dbReference type="OrthoDB" id="2559672at2"/>
<dbReference type="InterPro" id="IPR018062">
    <property type="entry name" value="HTH_AraC-typ_CS"/>
</dbReference>
<dbReference type="Proteomes" id="UP000292685">
    <property type="component" value="Unassembled WGS sequence"/>
</dbReference>
<dbReference type="Pfam" id="PF12833">
    <property type="entry name" value="HTH_18"/>
    <property type="match status" value="1"/>
</dbReference>
<dbReference type="PANTHER" id="PTHR46796:SF15">
    <property type="entry name" value="BLL1074 PROTEIN"/>
    <property type="match status" value="1"/>
</dbReference>
<proteinExistence type="predicted"/>
<dbReference type="PANTHER" id="PTHR46796">
    <property type="entry name" value="HTH-TYPE TRANSCRIPTIONAL ACTIVATOR RHAS-RELATED"/>
    <property type="match status" value="1"/>
</dbReference>
<evidence type="ECO:0000313" key="5">
    <source>
        <dbReference type="EMBL" id="RZU63286.1"/>
    </source>
</evidence>
<sequence length="227" mass="24239">MYSEIRLPPGEALWRSNGSAGGVVIPADGCVDLILRDGQEAVAGPSTRWLASGPDGANGSFGLRFPPGRARHLLGVDLHRVADQIVLLEDLVNRGRAMQLREAMIPLEAGPGPTSALSLIAAEVAGSSRWSEAVRRAAFEEAPAKDVSATMSGSDRSFRRRMLATFGYGYATLVRLERARRAQWLLRSGSTIAAAAAETGFADQPHLSREFRRLVGRSPAQFAASSA</sequence>
<keyword evidence="3" id="KW-0804">Transcription</keyword>
<dbReference type="InterPro" id="IPR046532">
    <property type="entry name" value="DUF6597"/>
</dbReference>
<dbReference type="Gene3D" id="1.10.10.60">
    <property type="entry name" value="Homeodomain-like"/>
    <property type="match status" value="1"/>
</dbReference>
<dbReference type="GO" id="GO:0003700">
    <property type="term" value="F:DNA-binding transcription factor activity"/>
    <property type="evidence" value="ECO:0007669"/>
    <property type="project" value="InterPro"/>
</dbReference>
<dbReference type="InterPro" id="IPR018060">
    <property type="entry name" value="HTH_AraC"/>
</dbReference>
<dbReference type="AlphaFoldDB" id="A0A4V2GA92"/>
<protein>
    <submittedName>
        <fullName evidence="5">Helix-turn-helix protein</fullName>
    </submittedName>
</protein>
<gene>
    <name evidence="5" type="ORF">EV380_2898</name>
</gene>
<dbReference type="EMBL" id="SHLA01000001">
    <property type="protein sequence ID" value="RZU63286.1"/>
    <property type="molecule type" value="Genomic_DNA"/>
</dbReference>
<organism evidence="5 6">
    <name type="scientific">Zhihengliuella halotolerans</name>
    <dbReference type="NCBI Taxonomy" id="370736"/>
    <lineage>
        <taxon>Bacteria</taxon>
        <taxon>Bacillati</taxon>
        <taxon>Actinomycetota</taxon>
        <taxon>Actinomycetes</taxon>
        <taxon>Micrococcales</taxon>
        <taxon>Micrococcaceae</taxon>
        <taxon>Zhihengliuella</taxon>
    </lineage>
</organism>
<feature type="domain" description="HTH araC/xylS-type" evidence="4">
    <location>
        <begin position="128"/>
        <end position="225"/>
    </location>
</feature>